<dbReference type="EMBL" id="BONK01000007">
    <property type="protein sequence ID" value="GIG21460.1"/>
    <property type="molecule type" value="Genomic_DNA"/>
</dbReference>
<accession>A0A919P2G3</accession>
<reference evidence="1" key="1">
    <citation type="submission" date="2021-01" db="EMBL/GenBank/DDBJ databases">
        <title>Whole genome shotgun sequence of Cellulomonas chitinilytica NBRC 110799.</title>
        <authorList>
            <person name="Komaki H."/>
            <person name="Tamura T."/>
        </authorList>
    </citation>
    <scope>NUCLEOTIDE SEQUENCE</scope>
    <source>
        <strain evidence="1">NBRC 110799</strain>
    </source>
</reference>
<comment type="caution">
    <text evidence="1">The sequence shown here is derived from an EMBL/GenBank/DDBJ whole genome shotgun (WGS) entry which is preliminary data.</text>
</comment>
<protein>
    <submittedName>
        <fullName evidence="1">Uncharacterized protein</fullName>
    </submittedName>
</protein>
<keyword evidence="2" id="KW-1185">Reference proteome</keyword>
<sequence>MSERVGRGKGVGMDVQRVVVVPGGARVTRVTDAGVVEVPLRVELRLDDLAEALARVLGATGTVADDNAPAPGAGTLVVGSVDVLDDLAGSGADMGWVVGLTLPRLRAVRVTSAFGLAAGVDSDVMHAWADEGGGEGGGGGGGGGDAIYGRTDVRLPRPAVVADDPLDAFGAYARITLPGVTDLPTLLATYLTATP</sequence>
<proteinExistence type="predicted"/>
<gene>
    <name evidence="1" type="ORF">Cch01nite_21840</name>
</gene>
<evidence type="ECO:0000313" key="1">
    <source>
        <dbReference type="EMBL" id="GIG21460.1"/>
    </source>
</evidence>
<organism evidence="1 2">
    <name type="scientific">Cellulomonas chitinilytica</name>
    <dbReference type="NCBI Taxonomy" id="398759"/>
    <lineage>
        <taxon>Bacteria</taxon>
        <taxon>Bacillati</taxon>
        <taxon>Actinomycetota</taxon>
        <taxon>Actinomycetes</taxon>
        <taxon>Micrococcales</taxon>
        <taxon>Cellulomonadaceae</taxon>
        <taxon>Cellulomonas</taxon>
    </lineage>
</organism>
<evidence type="ECO:0000313" key="2">
    <source>
        <dbReference type="Proteomes" id="UP000632740"/>
    </source>
</evidence>
<dbReference type="AlphaFoldDB" id="A0A919P2G3"/>
<dbReference type="Proteomes" id="UP000632740">
    <property type="component" value="Unassembled WGS sequence"/>
</dbReference>
<name>A0A919P2G3_9CELL</name>